<feature type="non-terminal residue" evidence="2">
    <location>
        <position position="1"/>
    </location>
</feature>
<sequence>SQKLQQELSQRQSNNRQTPVVKDPEDDRLYPIYGEEDEEEEDEDEEEEEA</sequence>
<comment type="caution">
    <text evidence="2">The sequence shown here is derived from an EMBL/GenBank/DDBJ whole genome shotgun (WGS) entry which is preliminary data.</text>
</comment>
<keyword evidence="3" id="KW-1185">Reference proteome</keyword>
<dbReference type="AlphaFoldDB" id="A0A392W2P2"/>
<feature type="region of interest" description="Disordered" evidence="1">
    <location>
        <begin position="1"/>
        <end position="50"/>
    </location>
</feature>
<dbReference type="EMBL" id="LXQA011363540">
    <property type="protein sequence ID" value="MCI94686.1"/>
    <property type="molecule type" value="Genomic_DNA"/>
</dbReference>
<evidence type="ECO:0000313" key="3">
    <source>
        <dbReference type="Proteomes" id="UP000265520"/>
    </source>
</evidence>
<accession>A0A392W2P2</accession>
<protein>
    <submittedName>
        <fullName evidence="2">Uncharacterized protein</fullName>
    </submittedName>
</protein>
<organism evidence="2 3">
    <name type="scientific">Trifolium medium</name>
    <dbReference type="NCBI Taxonomy" id="97028"/>
    <lineage>
        <taxon>Eukaryota</taxon>
        <taxon>Viridiplantae</taxon>
        <taxon>Streptophyta</taxon>
        <taxon>Embryophyta</taxon>
        <taxon>Tracheophyta</taxon>
        <taxon>Spermatophyta</taxon>
        <taxon>Magnoliopsida</taxon>
        <taxon>eudicotyledons</taxon>
        <taxon>Gunneridae</taxon>
        <taxon>Pentapetalae</taxon>
        <taxon>rosids</taxon>
        <taxon>fabids</taxon>
        <taxon>Fabales</taxon>
        <taxon>Fabaceae</taxon>
        <taxon>Papilionoideae</taxon>
        <taxon>50 kb inversion clade</taxon>
        <taxon>NPAAA clade</taxon>
        <taxon>Hologalegina</taxon>
        <taxon>IRL clade</taxon>
        <taxon>Trifolieae</taxon>
        <taxon>Trifolium</taxon>
    </lineage>
</organism>
<evidence type="ECO:0000256" key="1">
    <source>
        <dbReference type="SAM" id="MobiDB-lite"/>
    </source>
</evidence>
<dbReference type="Proteomes" id="UP000265520">
    <property type="component" value="Unassembled WGS sequence"/>
</dbReference>
<name>A0A392W2P2_9FABA</name>
<feature type="compositionally biased region" description="Polar residues" evidence="1">
    <location>
        <begin position="1"/>
        <end position="18"/>
    </location>
</feature>
<feature type="compositionally biased region" description="Acidic residues" evidence="1">
    <location>
        <begin position="34"/>
        <end position="50"/>
    </location>
</feature>
<evidence type="ECO:0000313" key="2">
    <source>
        <dbReference type="EMBL" id="MCI94686.1"/>
    </source>
</evidence>
<reference evidence="2 3" key="1">
    <citation type="journal article" date="2018" name="Front. Plant Sci.">
        <title>Red Clover (Trifolium pratense) and Zigzag Clover (T. medium) - A Picture of Genomic Similarities and Differences.</title>
        <authorList>
            <person name="Dluhosova J."/>
            <person name="Istvanek J."/>
            <person name="Nedelnik J."/>
            <person name="Repkova J."/>
        </authorList>
    </citation>
    <scope>NUCLEOTIDE SEQUENCE [LARGE SCALE GENOMIC DNA]</scope>
    <source>
        <strain evidence="3">cv. 10/8</strain>
        <tissue evidence="2">Leaf</tissue>
    </source>
</reference>
<proteinExistence type="predicted"/>